<dbReference type="Proteomes" id="UP001469749">
    <property type="component" value="Unassembled WGS sequence"/>
</dbReference>
<evidence type="ECO:0000313" key="3">
    <source>
        <dbReference type="Proteomes" id="UP001469749"/>
    </source>
</evidence>
<accession>A0ABV1B1P7</accession>
<protein>
    <submittedName>
        <fullName evidence="2">DUF4145 domain-containing protein</fullName>
    </submittedName>
</protein>
<dbReference type="Pfam" id="PF13643">
    <property type="entry name" value="DUF4145"/>
    <property type="match status" value="1"/>
</dbReference>
<name>A0ABV1B1P7_9FIRM</name>
<dbReference type="EMBL" id="JBBMEK010000014">
    <property type="protein sequence ID" value="MEQ2363915.1"/>
    <property type="molecule type" value="Genomic_DNA"/>
</dbReference>
<dbReference type="RefSeq" id="WP_349083849.1">
    <property type="nucleotide sequence ID" value="NZ_JBBMEK010000014.1"/>
</dbReference>
<sequence length="230" mass="26656">MTTHVNAYNLHPDFPNDTREFEIEIPNKCPHCSTAYSLIPRYSSYFIDNFKQIRLYSVFFCPSCENAFFADYECHEEYFGEYSSHYYVLYPSPKSTKSFSNALSSLSPKFVKIYHQAEIAENSKLKELCGIGYRKALEFLIKDYAISKHPEAQEDIEKSSLSKCIDDFINDNKFKTLAKAATWLGNDETHYVKKHENYNVQDMKRFLNAAIAFVEYELTCDEAAGFVTNS</sequence>
<comment type="caution">
    <text evidence="2">The sequence shown here is derived from an EMBL/GenBank/DDBJ whole genome shotgun (WGS) entry which is preliminary data.</text>
</comment>
<feature type="domain" description="DUF4145" evidence="1">
    <location>
        <begin position="126"/>
        <end position="205"/>
    </location>
</feature>
<proteinExistence type="predicted"/>
<gene>
    <name evidence="2" type="ORF">WMO25_02245</name>
</gene>
<dbReference type="InterPro" id="IPR025285">
    <property type="entry name" value="DUF4145"/>
</dbReference>
<evidence type="ECO:0000313" key="2">
    <source>
        <dbReference type="EMBL" id="MEQ2363915.1"/>
    </source>
</evidence>
<organism evidence="2 3">
    <name type="scientific">Coprococcus intestinihominis</name>
    <dbReference type="NCBI Taxonomy" id="3133154"/>
    <lineage>
        <taxon>Bacteria</taxon>
        <taxon>Bacillati</taxon>
        <taxon>Bacillota</taxon>
        <taxon>Clostridia</taxon>
        <taxon>Lachnospirales</taxon>
        <taxon>Lachnospiraceae</taxon>
        <taxon>Coprococcus</taxon>
    </lineage>
</organism>
<keyword evidence="3" id="KW-1185">Reference proteome</keyword>
<evidence type="ECO:0000259" key="1">
    <source>
        <dbReference type="Pfam" id="PF13643"/>
    </source>
</evidence>
<reference evidence="2 3" key="1">
    <citation type="submission" date="2024-03" db="EMBL/GenBank/DDBJ databases">
        <title>Human intestinal bacterial collection.</title>
        <authorList>
            <person name="Pauvert C."/>
            <person name="Hitch T.C.A."/>
            <person name="Clavel T."/>
        </authorList>
    </citation>
    <scope>NUCLEOTIDE SEQUENCE [LARGE SCALE GENOMIC DNA]</scope>
    <source>
        <strain evidence="2 3">CLA-AA-H190</strain>
    </source>
</reference>